<dbReference type="EMBL" id="ANIZ01003844">
    <property type="protein sequence ID" value="ETI30903.1"/>
    <property type="molecule type" value="Genomic_DNA"/>
</dbReference>
<name>V9DX93_PHYNI</name>
<gene>
    <name evidence="1" type="ORF">F443_22027</name>
</gene>
<proteinExistence type="predicted"/>
<reference evidence="1 2" key="1">
    <citation type="submission" date="2013-11" db="EMBL/GenBank/DDBJ databases">
        <title>The Genome Sequence of Phytophthora parasitica P1569.</title>
        <authorList>
            <consortium name="The Broad Institute Genomics Platform"/>
            <person name="Russ C."/>
            <person name="Tyler B."/>
            <person name="Panabieres F."/>
            <person name="Shan W."/>
            <person name="Tripathy S."/>
            <person name="Grunwald N."/>
            <person name="Machado M."/>
            <person name="Johnson C.S."/>
            <person name="Arredondo F."/>
            <person name="Hong C."/>
            <person name="Coffey M."/>
            <person name="Young S.K."/>
            <person name="Zeng Q."/>
            <person name="Gargeya S."/>
            <person name="Fitzgerald M."/>
            <person name="Abouelleil A."/>
            <person name="Alvarado L."/>
            <person name="Chapman S.B."/>
            <person name="Gainer-Dewar J."/>
            <person name="Goldberg J."/>
            <person name="Griggs A."/>
            <person name="Gujja S."/>
            <person name="Hansen M."/>
            <person name="Howarth C."/>
            <person name="Imamovic A."/>
            <person name="Ireland A."/>
            <person name="Larimer J."/>
            <person name="McCowan C."/>
            <person name="Murphy C."/>
            <person name="Pearson M."/>
            <person name="Poon T.W."/>
            <person name="Priest M."/>
            <person name="Roberts A."/>
            <person name="Saif S."/>
            <person name="Shea T."/>
            <person name="Sykes S."/>
            <person name="Wortman J."/>
            <person name="Nusbaum C."/>
            <person name="Birren B."/>
        </authorList>
    </citation>
    <scope>NUCLEOTIDE SEQUENCE [LARGE SCALE GENOMIC DNA]</scope>
    <source>
        <strain evidence="1 2">P1569</strain>
    </source>
</reference>
<feature type="non-terminal residue" evidence="1">
    <location>
        <position position="1"/>
    </location>
</feature>
<protein>
    <submittedName>
        <fullName evidence="1">Uncharacterized protein</fullName>
    </submittedName>
</protein>
<organism evidence="1 2">
    <name type="scientific">Phytophthora nicotianae P1569</name>
    <dbReference type="NCBI Taxonomy" id="1317065"/>
    <lineage>
        <taxon>Eukaryota</taxon>
        <taxon>Sar</taxon>
        <taxon>Stramenopiles</taxon>
        <taxon>Oomycota</taxon>
        <taxon>Peronosporomycetes</taxon>
        <taxon>Peronosporales</taxon>
        <taxon>Peronosporaceae</taxon>
        <taxon>Phytophthora</taxon>
    </lineage>
</organism>
<dbReference type="AlphaFoldDB" id="V9DX93"/>
<dbReference type="HOGENOM" id="CLU_2339947_0_0_1"/>
<accession>V9DX93</accession>
<dbReference type="OrthoDB" id="127728at2759"/>
<sequence>ANLNHTPVRTLAGHSPVEVFTGLPASSALDVLVVPATETSAERVVELGDMGDKLDHLRTSLRDLHREVNDTKERKRLQDMRAHKGTSVNFDVVDFVLW</sequence>
<evidence type="ECO:0000313" key="2">
    <source>
        <dbReference type="Proteomes" id="UP000018721"/>
    </source>
</evidence>
<evidence type="ECO:0000313" key="1">
    <source>
        <dbReference type="EMBL" id="ETI30903.1"/>
    </source>
</evidence>
<comment type="caution">
    <text evidence="1">The sequence shown here is derived from an EMBL/GenBank/DDBJ whole genome shotgun (WGS) entry which is preliminary data.</text>
</comment>
<dbReference type="Proteomes" id="UP000018721">
    <property type="component" value="Unassembled WGS sequence"/>
</dbReference>
<keyword evidence="2" id="KW-1185">Reference proteome</keyword>